<keyword evidence="2" id="KW-0731">Sigma factor</keyword>
<evidence type="ECO:0000256" key="2">
    <source>
        <dbReference type="ARBA" id="ARBA00023082"/>
    </source>
</evidence>
<protein>
    <submittedName>
        <fullName evidence="6">DNA-directed RNA polymerase specialized sigma24 family protein</fullName>
    </submittedName>
</protein>
<dbReference type="RefSeq" id="WP_184812860.1">
    <property type="nucleotide sequence ID" value="NZ_JACHJQ010000005.1"/>
</dbReference>
<dbReference type="GO" id="GO:0006352">
    <property type="term" value="P:DNA-templated transcription initiation"/>
    <property type="evidence" value="ECO:0007669"/>
    <property type="project" value="InterPro"/>
</dbReference>
<dbReference type="GO" id="GO:0003677">
    <property type="term" value="F:DNA binding"/>
    <property type="evidence" value="ECO:0007669"/>
    <property type="project" value="UniProtKB-KW"/>
</dbReference>
<gene>
    <name evidence="6" type="ORF">FHR82_005001</name>
</gene>
<reference evidence="6 7" key="1">
    <citation type="submission" date="2020-08" db="EMBL/GenBank/DDBJ databases">
        <title>Genomic Encyclopedia of Type Strains, Phase III (KMG-III): the genomes of soil and plant-associated and newly described type strains.</title>
        <authorList>
            <person name="Whitman W."/>
        </authorList>
    </citation>
    <scope>NUCLEOTIDE SEQUENCE [LARGE SCALE GENOMIC DNA]</scope>
    <source>
        <strain evidence="6 7">CECT 8960</strain>
    </source>
</reference>
<evidence type="ECO:0000256" key="5">
    <source>
        <dbReference type="SAM" id="MobiDB-lite"/>
    </source>
</evidence>
<evidence type="ECO:0000256" key="3">
    <source>
        <dbReference type="ARBA" id="ARBA00023125"/>
    </source>
</evidence>
<dbReference type="InterPro" id="IPR013325">
    <property type="entry name" value="RNA_pol_sigma_r2"/>
</dbReference>
<keyword evidence="3" id="KW-0238">DNA-binding</keyword>
<feature type="compositionally biased region" description="Low complexity" evidence="5">
    <location>
        <begin position="419"/>
        <end position="429"/>
    </location>
</feature>
<keyword evidence="6" id="KW-0240">DNA-directed RNA polymerase</keyword>
<dbReference type="PANTHER" id="PTHR43133">
    <property type="entry name" value="RNA POLYMERASE ECF-TYPE SIGMA FACTO"/>
    <property type="match status" value="1"/>
</dbReference>
<evidence type="ECO:0000313" key="6">
    <source>
        <dbReference type="EMBL" id="MBB4908748.1"/>
    </source>
</evidence>
<dbReference type="Proteomes" id="UP000520767">
    <property type="component" value="Unassembled WGS sequence"/>
</dbReference>
<accession>A0A7W7Q8D2</accession>
<dbReference type="GO" id="GO:0000428">
    <property type="term" value="C:DNA-directed RNA polymerase complex"/>
    <property type="evidence" value="ECO:0007669"/>
    <property type="project" value="UniProtKB-KW"/>
</dbReference>
<keyword evidence="7" id="KW-1185">Reference proteome</keyword>
<feature type="region of interest" description="Disordered" evidence="5">
    <location>
        <begin position="88"/>
        <end position="116"/>
    </location>
</feature>
<name>A0A7W7Q8D2_9PSEU</name>
<comment type="caution">
    <text evidence="6">The sequence shown here is derived from an EMBL/GenBank/DDBJ whole genome shotgun (WGS) entry which is preliminary data.</text>
</comment>
<sequence length="793" mass="83626">MNTDDDLLERLRAGEPAARRELFERCRTRLRPFFHARLSAREDIDDSVSEVVTRALEGIGKSARIEVLDAWLAGIARNVLMERYTEGTRRRKLAESGRDRSRQPAEPALELARDAGPPEVPDDLLYLLGKRELWQTLGRAVASLKPTMRDLMREHLRLSVEQGRPVVGRALGAAVGLPGDRVDRQLNRAREATREAIVALVVVRAGRDDCTQLADPVPGVSSELNPDRTRTVLAHAAGCPRCAPRAESAGRYSRWAVGPALYGLAEDEEERRRAIAAIVTRGGEGRPDLPMSAAVPGVTGGVTGGAVSAVDRARAAVSATLGRVPGSDTIVQLVHLNPELLRRVVTAIVGVVALVATGMAVLISSQPPTGHAEAMPDRDEPRSAAGPAPGPGHTPPPVTPVFDQALHPPGAVQTTSPHTSEPAPGGSPESTPPTTAPPESTTSPQPPPPPCVPAWQTVTAPAPAPDHTGYLDVTARTATDAWMVGWTGAATDRGPLVAHWDGHSWTATPVEGPGEWSQLQSVTAPAPELAWAVGNSGPTRRGFVLRWNGSGWTESPVPAVPGATSTSLLGVWAANPAEAWAVGWAAVAGSTRVLVLRWAGGQWSLVDADDTPGAVLTAVGGTSAGDVWAVGRTANGALLLHWDGTGWHHTPADNVPGADLSHVRASAPDDAWAVGTAGNTTGRRPLALHWDGTRWSDTDPAPGLAGTFTDVAPVSSGEVWFVGARDTGVPGTTLPLLMRRERGRWTAPAPVEPSTTGWLTAIHATNRNAVWAVGMLSGTDGSQRPLLRRHHCT</sequence>
<keyword evidence="4" id="KW-0804">Transcription</keyword>
<proteinExistence type="predicted"/>
<evidence type="ECO:0000256" key="1">
    <source>
        <dbReference type="ARBA" id="ARBA00023015"/>
    </source>
</evidence>
<dbReference type="GO" id="GO:0016987">
    <property type="term" value="F:sigma factor activity"/>
    <property type="evidence" value="ECO:0007669"/>
    <property type="project" value="UniProtKB-KW"/>
</dbReference>
<keyword evidence="1" id="KW-0805">Transcription regulation</keyword>
<evidence type="ECO:0000313" key="7">
    <source>
        <dbReference type="Proteomes" id="UP000520767"/>
    </source>
</evidence>
<dbReference type="Gene3D" id="1.10.1740.10">
    <property type="match status" value="1"/>
</dbReference>
<organism evidence="6 7">
    <name type="scientific">Actinophytocola algeriensis</name>
    <dbReference type="NCBI Taxonomy" id="1768010"/>
    <lineage>
        <taxon>Bacteria</taxon>
        <taxon>Bacillati</taxon>
        <taxon>Actinomycetota</taxon>
        <taxon>Actinomycetes</taxon>
        <taxon>Pseudonocardiales</taxon>
        <taxon>Pseudonocardiaceae</taxon>
    </lineage>
</organism>
<dbReference type="PANTHER" id="PTHR43133:SF8">
    <property type="entry name" value="RNA POLYMERASE SIGMA FACTOR HI_1459-RELATED"/>
    <property type="match status" value="1"/>
</dbReference>
<feature type="region of interest" description="Disordered" evidence="5">
    <location>
        <begin position="366"/>
        <end position="460"/>
    </location>
</feature>
<dbReference type="EMBL" id="JACHJQ010000005">
    <property type="protein sequence ID" value="MBB4908748.1"/>
    <property type="molecule type" value="Genomic_DNA"/>
</dbReference>
<dbReference type="AlphaFoldDB" id="A0A7W7Q8D2"/>
<feature type="compositionally biased region" description="Basic and acidic residues" evidence="5">
    <location>
        <begin position="88"/>
        <end position="103"/>
    </location>
</feature>
<dbReference type="SUPFAM" id="SSF88946">
    <property type="entry name" value="Sigma2 domain of RNA polymerase sigma factors"/>
    <property type="match status" value="1"/>
</dbReference>
<dbReference type="InterPro" id="IPR039425">
    <property type="entry name" value="RNA_pol_sigma-70-like"/>
</dbReference>
<feature type="compositionally biased region" description="Pro residues" evidence="5">
    <location>
        <begin position="388"/>
        <end position="399"/>
    </location>
</feature>
<evidence type="ECO:0000256" key="4">
    <source>
        <dbReference type="ARBA" id="ARBA00023163"/>
    </source>
</evidence>